<keyword evidence="2" id="KW-1185">Reference proteome</keyword>
<dbReference type="AlphaFoldDB" id="A0A0U1KXY5"/>
<gene>
    <name evidence="1" type="ORF">SpAn4DRAFT_4814</name>
</gene>
<organism evidence="1 2">
    <name type="scientific">Sporomusa ovata</name>
    <dbReference type="NCBI Taxonomy" id="2378"/>
    <lineage>
        <taxon>Bacteria</taxon>
        <taxon>Bacillati</taxon>
        <taxon>Bacillota</taxon>
        <taxon>Negativicutes</taxon>
        <taxon>Selenomonadales</taxon>
        <taxon>Sporomusaceae</taxon>
        <taxon>Sporomusa</taxon>
    </lineage>
</organism>
<name>A0A0U1KXY5_9FIRM</name>
<dbReference type="EMBL" id="CTRP01000008">
    <property type="protein sequence ID" value="CQR72125.1"/>
    <property type="molecule type" value="Genomic_DNA"/>
</dbReference>
<dbReference type="Proteomes" id="UP000049855">
    <property type="component" value="Unassembled WGS sequence"/>
</dbReference>
<evidence type="ECO:0000313" key="1">
    <source>
        <dbReference type="EMBL" id="CQR72125.1"/>
    </source>
</evidence>
<sequence length="631" mass="73096">MIRDLTVGFQKAQEKFPTIIQDNYKLKEGIFIRLNLNQSWEDQVASFEQNHLIIRRQEEESQNTELFNWFKCQDYLSSLVDMNKPVDSKKQVHSNNPLALFMKREVFLAEKQGGKYTTQENLERYLLATGSDPVRQKWLEMIPKVKSRSSKDNSQREVKPSVNGVEKELQFFQHSEYAVTLTYLDSCERLQLIGQITKWYRTNLAVLTEYIGQLPFKNYVKLFFTFDSPTQHLSCEQMYVFEYLLYTIPKIYNSNDYNQLVAEELVGLPSYDMTMNSKKPFMEHKTMRSQAPDRVTLQQAMLAKQTTEWLAAAKPSYATNKIGYESGFVPPTGHVPPEGTFHVYMDGKYNELYGFENVPFPPTITIQVEWLNILQLKDPAGDEKYYETIQNAEVLQKVISSRFFRGRMNQSFILNEPEVKAGEFTALMAALYLQSRQAFHDWFYKGTTVSLRGIFAKVTFRLLVEQFIHVETSRLAELADAFNLRLSIQMAINDKGGKIMADRIKETVDSLRGKLVSEGLVVCANDEEFYFMAGQLAYYLINQSRAQKITGEMYEPFLRAKNGHQLKKRLEEAYMLYKHEILSGYRRFNQAFSLVLGYVPETDNQGSARELLLAGIFADNLLFEKTAKGVE</sequence>
<proteinExistence type="predicted"/>
<evidence type="ECO:0000313" key="2">
    <source>
        <dbReference type="Proteomes" id="UP000049855"/>
    </source>
</evidence>
<dbReference type="RefSeq" id="WP_021167756.1">
    <property type="nucleotide sequence ID" value="NZ_CTRP01000008.1"/>
</dbReference>
<reference evidence="2" key="1">
    <citation type="submission" date="2015-03" db="EMBL/GenBank/DDBJ databases">
        <authorList>
            <person name="Nijsse Bart"/>
        </authorList>
    </citation>
    <scope>NUCLEOTIDE SEQUENCE [LARGE SCALE GENOMIC DNA]</scope>
</reference>
<accession>A0A0U1KXY5</accession>
<protein>
    <submittedName>
        <fullName evidence="1">CRISPR-associated protein, Csh1 family</fullName>
    </submittedName>
</protein>